<name>A0A834M1R7_RHYFE</name>
<comment type="caution">
    <text evidence="1">The sequence shown here is derived from an EMBL/GenBank/DDBJ whole genome shotgun (WGS) entry which is preliminary data.</text>
</comment>
<dbReference type="AlphaFoldDB" id="A0A834M1R7"/>
<reference evidence="1" key="1">
    <citation type="submission" date="2020-08" db="EMBL/GenBank/DDBJ databases">
        <title>Genome sequencing and assembly of the red palm weevil Rhynchophorus ferrugineus.</title>
        <authorList>
            <person name="Dias G.B."/>
            <person name="Bergman C.M."/>
            <person name="Manee M."/>
        </authorList>
    </citation>
    <scope>NUCLEOTIDE SEQUENCE</scope>
    <source>
        <strain evidence="1">AA-2017</strain>
        <tissue evidence="1">Whole larva</tissue>
    </source>
</reference>
<evidence type="ECO:0000313" key="1">
    <source>
        <dbReference type="EMBL" id="KAF7268721.1"/>
    </source>
</evidence>
<dbReference type="Proteomes" id="UP000625711">
    <property type="component" value="Unassembled WGS sequence"/>
</dbReference>
<dbReference type="EMBL" id="JAACXV010014301">
    <property type="protein sequence ID" value="KAF7268721.1"/>
    <property type="molecule type" value="Genomic_DNA"/>
</dbReference>
<protein>
    <submittedName>
        <fullName evidence="1">Uncharacterized protein</fullName>
    </submittedName>
</protein>
<keyword evidence="2" id="KW-1185">Reference proteome</keyword>
<organism evidence="1 2">
    <name type="scientific">Rhynchophorus ferrugineus</name>
    <name type="common">Red palm weevil</name>
    <name type="synonym">Curculio ferrugineus</name>
    <dbReference type="NCBI Taxonomy" id="354439"/>
    <lineage>
        <taxon>Eukaryota</taxon>
        <taxon>Metazoa</taxon>
        <taxon>Ecdysozoa</taxon>
        <taxon>Arthropoda</taxon>
        <taxon>Hexapoda</taxon>
        <taxon>Insecta</taxon>
        <taxon>Pterygota</taxon>
        <taxon>Neoptera</taxon>
        <taxon>Endopterygota</taxon>
        <taxon>Coleoptera</taxon>
        <taxon>Polyphaga</taxon>
        <taxon>Cucujiformia</taxon>
        <taxon>Curculionidae</taxon>
        <taxon>Dryophthorinae</taxon>
        <taxon>Rhynchophorus</taxon>
    </lineage>
</organism>
<accession>A0A834M1R7</accession>
<proteinExistence type="predicted"/>
<evidence type="ECO:0000313" key="2">
    <source>
        <dbReference type="Proteomes" id="UP000625711"/>
    </source>
</evidence>
<sequence>MHCTFELHSAYSVTGSPIQIKPRLIENSTIANLESGRSEDHPLEWRNKERPDAEKCILHLMRSCSAVFVFLFRPLERKTVPFYDRRKTLFQFPATARDERRRVNWLRTT</sequence>
<gene>
    <name evidence="1" type="ORF">GWI33_018075</name>
</gene>